<protein>
    <recommendedName>
        <fullName evidence="2">RNase H type-1 domain-containing protein</fullName>
    </recommendedName>
</protein>
<gene>
    <name evidence="3" type="ORF">Golax_009132</name>
</gene>
<feature type="transmembrane region" description="Helical" evidence="1">
    <location>
        <begin position="37"/>
        <end position="61"/>
    </location>
</feature>
<dbReference type="GO" id="GO:0004523">
    <property type="term" value="F:RNA-DNA hybrid ribonuclease activity"/>
    <property type="evidence" value="ECO:0007669"/>
    <property type="project" value="InterPro"/>
</dbReference>
<keyword evidence="4" id="KW-1185">Reference proteome</keyword>
<proteinExistence type="predicted"/>
<name>A0A7J9ADM9_9ROSI</name>
<reference evidence="3 4" key="1">
    <citation type="journal article" date="2019" name="Genome Biol. Evol.">
        <title>Insights into the evolution of the New World diploid cottons (Gossypium, subgenus Houzingenia) based on genome sequencing.</title>
        <authorList>
            <person name="Grover C.E."/>
            <person name="Arick M.A. 2nd"/>
            <person name="Thrash A."/>
            <person name="Conover J.L."/>
            <person name="Sanders W.S."/>
            <person name="Peterson D.G."/>
            <person name="Frelichowski J.E."/>
            <person name="Scheffler J.A."/>
            <person name="Scheffler B.E."/>
            <person name="Wendel J.F."/>
        </authorList>
    </citation>
    <scope>NUCLEOTIDE SEQUENCE [LARGE SCALE GENOMIC DNA]</scope>
    <source>
        <strain evidence="3">4</strain>
        <tissue evidence="3">Leaf</tissue>
    </source>
</reference>
<dbReference type="EMBL" id="JABEZV010000009">
    <property type="protein sequence ID" value="MBA0721609.1"/>
    <property type="molecule type" value="Genomic_DNA"/>
</dbReference>
<dbReference type="AlphaFoldDB" id="A0A7J9ADM9"/>
<organism evidence="3 4">
    <name type="scientific">Gossypium laxum</name>
    <dbReference type="NCBI Taxonomy" id="34288"/>
    <lineage>
        <taxon>Eukaryota</taxon>
        <taxon>Viridiplantae</taxon>
        <taxon>Streptophyta</taxon>
        <taxon>Embryophyta</taxon>
        <taxon>Tracheophyta</taxon>
        <taxon>Spermatophyta</taxon>
        <taxon>Magnoliopsida</taxon>
        <taxon>eudicotyledons</taxon>
        <taxon>Gunneridae</taxon>
        <taxon>Pentapetalae</taxon>
        <taxon>rosids</taxon>
        <taxon>malvids</taxon>
        <taxon>Malvales</taxon>
        <taxon>Malvaceae</taxon>
        <taxon>Malvoideae</taxon>
        <taxon>Gossypium</taxon>
    </lineage>
</organism>
<feature type="non-terminal residue" evidence="3">
    <location>
        <position position="1"/>
    </location>
</feature>
<feature type="domain" description="RNase H type-1" evidence="2">
    <location>
        <begin position="3"/>
        <end position="117"/>
    </location>
</feature>
<dbReference type="Gene3D" id="3.30.420.10">
    <property type="entry name" value="Ribonuclease H-like superfamily/Ribonuclease H"/>
    <property type="match status" value="1"/>
</dbReference>
<dbReference type="CDD" id="cd06222">
    <property type="entry name" value="RNase_H_like"/>
    <property type="match status" value="1"/>
</dbReference>
<keyword evidence="1" id="KW-0472">Membrane</keyword>
<evidence type="ECO:0000259" key="2">
    <source>
        <dbReference type="Pfam" id="PF13456"/>
    </source>
</evidence>
<dbReference type="InterPro" id="IPR052929">
    <property type="entry name" value="RNase_H-like_EbsB-rel"/>
</dbReference>
<dbReference type="Pfam" id="PF13456">
    <property type="entry name" value="RVT_3"/>
    <property type="match status" value="1"/>
</dbReference>
<evidence type="ECO:0000313" key="3">
    <source>
        <dbReference type="EMBL" id="MBA0721609.1"/>
    </source>
</evidence>
<evidence type="ECO:0000256" key="1">
    <source>
        <dbReference type="SAM" id="Phobius"/>
    </source>
</evidence>
<keyword evidence="1" id="KW-1133">Transmembrane helix</keyword>
<dbReference type="InterPro" id="IPR002156">
    <property type="entry name" value="RNaseH_domain"/>
</dbReference>
<evidence type="ECO:0000313" key="4">
    <source>
        <dbReference type="Proteomes" id="UP000593574"/>
    </source>
</evidence>
<dbReference type="PANTHER" id="PTHR47074:SF61">
    <property type="entry name" value="RNASE H TYPE-1 DOMAIN-CONTAINING PROTEIN"/>
    <property type="match status" value="1"/>
</dbReference>
<sequence length="136" mass="14878">MYHVHSPASCAGIVIRDNQGIVLGSKTNMNMHIPSPFVAVALACLQAITLGLDLGFHYVIIEGDSLTVIQKVLSPLHDNSTISAYIQNIKEKASFFRRCSFTLLLRVGNTISHLLAREWKVIAGLCGCEKIGDKLK</sequence>
<keyword evidence="1" id="KW-0812">Transmembrane</keyword>
<dbReference type="InterPro" id="IPR044730">
    <property type="entry name" value="RNase_H-like_dom_plant"/>
</dbReference>
<dbReference type="PANTHER" id="PTHR47074">
    <property type="entry name" value="BNAC02G40300D PROTEIN"/>
    <property type="match status" value="1"/>
</dbReference>
<dbReference type="InterPro" id="IPR036397">
    <property type="entry name" value="RNaseH_sf"/>
</dbReference>
<dbReference type="Proteomes" id="UP000593574">
    <property type="component" value="Unassembled WGS sequence"/>
</dbReference>
<accession>A0A7J9ADM9</accession>
<comment type="caution">
    <text evidence="3">The sequence shown here is derived from an EMBL/GenBank/DDBJ whole genome shotgun (WGS) entry which is preliminary data.</text>
</comment>
<dbReference type="GO" id="GO:0003676">
    <property type="term" value="F:nucleic acid binding"/>
    <property type="evidence" value="ECO:0007669"/>
    <property type="project" value="InterPro"/>
</dbReference>